<dbReference type="InterPro" id="IPR006440">
    <property type="entry name" value="Doc"/>
</dbReference>
<dbReference type="SUPFAM" id="SSF140931">
    <property type="entry name" value="Fic-like"/>
    <property type="match status" value="1"/>
</dbReference>
<evidence type="ECO:0000313" key="2">
    <source>
        <dbReference type="EMBL" id="OGD03280.1"/>
    </source>
</evidence>
<evidence type="ECO:0000313" key="3">
    <source>
        <dbReference type="Proteomes" id="UP000177080"/>
    </source>
</evidence>
<evidence type="ECO:0000259" key="1">
    <source>
        <dbReference type="PROSITE" id="PS51459"/>
    </source>
</evidence>
<dbReference type="PANTHER" id="PTHR39426">
    <property type="entry name" value="HOMOLOGY TO DEATH-ON-CURING PROTEIN OF PHAGE P1"/>
    <property type="match status" value="1"/>
</dbReference>
<dbReference type="GO" id="GO:0016301">
    <property type="term" value="F:kinase activity"/>
    <property type="evidence" value="ECO:0007669"/>
    <property type="project" value="InterPro"/>
</dbReference>
<protein>
    <recommendedName>
        <fullName evidence="1">Fido domain-containing protein</fullName>
    </recommendedName>
</protein>
<proteinExistence type="predicted"/>
<dbReference type="PIRSF" id="PIRSF018297">
    <property type="entry name" value="Doc"/>
    <property type="match status" value="1"/>
</dbReference>
<dbReference type="Pfam" id="PF02661">
    <property type="entry name" value="Fic"/>
    <property type="match status" value="1"/>
</dbReference>
<sequence>MKTLSLRQILALHETMVKKHGGSSGVRDLGTLESAVHRPFATFGGEDLYSDIFLKIGALIQSLVKNHPFVDGNKRTAYVSAFTILKYNKVKITASQKEVVKFMVSVANENLSVDEISSWLRSHSSPFNS</sequence>
<dbReference type="AlphaFoldDB" id="A0A1F4ZA81"/>
<gene>
    <name evidence="2" type="ORF">A2989_00415</name>
</gene>
<name>A0A1F4ZA81_9BACT</name>
<dbReference type="PANTHER" id="PTHR39426:SF1">
    <property type="entry name" value="HOMOLOGY TO DEATH-ON-CURING PROTEIN OF PHAGE P1"/>
    <property type="match status" value="1"/>
</dbReference>
<feature type="domain" description="Fido" evidence="1">
    <location>
        <begin position="4"/>
        <end position="122"/>
    </location>
</feature>
<dbReference type="PROSITE" id="PS51459">
    <property type="entry name" value="FIDO"/>
    <property type="match status" value="1"/>
</dbReference>
<dbReference type="NCBIfam" id="TIGR01550">
    <property type="entry name" value="DOC_P1"/>
    <property type="match status" value="1"/>
</dbReference>
<reference evidence="2 3" key="1">
    <citation type="journal article" date="2016" name="Nat. Commun.">
        <title>Thousands of microbial genomes shed light on interconnected biogeochemical processes in an aquifer system.</title>
        <authorList>
            <person name="Anantharaman K."/>
            <person name="Brown C.T."/>
            <person name="Hug L.A."/>
            <person name="Sharon I."/>
            <person name="Castelle C.J."/>
            <person name="Probst A.J."/>
            <person name="Thomas B.C."/>
            <person name="Singh A."/>
            <person name="Wilkins M.J."/>
            <person name="Karaoz U."/>
            <person name="Brodie E.L."/>
            <person name="Williams K.H."/>
            <person name="Hubbard S.S."/>
            <person name="Banfield J.F."/>
        </authorList>
    </citation>
    <scope>NUCLEOTIDE SEQUENCE [LARGE SCALE GENOMIC DNA]</scope>
</reference>
<dbReference type="Gene3D" id="1.20.120.1870">
    <property type="entry name" value="Fic/DOC protein, Fido domain"/>
    <property type="match status" value="1"/>
</dbReference>
<dbReference type="InterPro" id="IPR036597">
    <property type="entry name" value="Fido-like_dom_sf"/>
</dbReference>
<dbReference type="STRING" id="1797259.A2989_00415"/>
<accession>A0A1F4ZA81</accession>
<dbReference type="Proteomes" id="UP000177080">
    <property type="component" value="Unassembled WGS sequence"/>
</dbReference>
<dbReference type="InterPro" id="IPR003812">
    <property type="entry name" value="Fido"/>
</dbReference>
<organism evidence="2 3">
    <name type="scientific">Candidatus Amesbacteria bacterium RIFCSPLOWO2_01_FULL_48_25</name>
    <dbReference type="NCBI Taxonomy" id="1797259"/>
    <lineage>
        <taxon>Bacteria</taxon>
        <taxon>Candidatus Amesiibacteriota</taxon>
    </lineage>
</organism>
<dbReference type="EMBL" id="MEXN01000007">
    <property type="protein sequence ID" value="OGD03280.1"/>
    <property type="molecule type" value="Genomic_DNA"/>
</dbReference>
<dbReference type="InterPro" id="IPR053737">
    <property type="entry name" value="Type_II_TA_Toxin"/>
</dbReference>
<comment type="caution">
    <text evidence="2">The sequence shown here is derived from an EMBL/GenBank/DDBJ whole genome shotgun (WGS) entry which is preliminary data.</text>
</comment>